<name>A0ABW7QDI0_9MICO</name>
<organism evidence="1 2">
    <name type="scientific">Microbacterium alkaliflavum</name>
    <dbReference type="NCBI Taxonomy" id="3248839"/>
    <lineage>
        <taxon>Bacteria</taxon>
        <taxon>Bacillati</taxon>
        <taxon>Actinomycetota</taxon>
        <taxon>Actinomycetes</taxon>
        <taxon>Micrococcales</taxon>
        <taxon>Microbacteriaceae</taxon>
        <taxon>Microbacterium</taxon>
    </lineage>
</organism>
<reference evidence="1 2" key="1">
    <citation type="submission" date="2024-09" db="EMBL/GenBank/DDBJ databases">
        <authorList>
            <person name="Pan X."/>
        </authorList>
    </citation>
    <scope>NUCLEOTIDE SEQUENCE [LARGE SCALE GENOMIC DNA]</scope>
    <source>
        <strain evidence="1 2">B2969</strain>
    </source>
</reference>
<protein>
    <submittedName>
        <fullName evidence="1">Uncharacterized protein</fullName>
    </submittedName>
</protein>
<dbReference type="Proteomes" id="UP001610861">
    <property type="component" value="Unassembled WGS sequence"/>
</dbReference>
<accession>A0ABW7QDI0</accession>
<keyword evidence="2" id="KW-1185">Reference proteome</keyword>
<proteinExistence type="predicted"/>
<comment type="caution">
    <text evidence="1">The sequence shown here is derived from an EMBL/GenBank/DDBJ whole genome shotgun (WGS) entry which is preliminary data.</text>
</comment>
<dbReference type="EMBL" id="JBIQWL010000008">
    <property type="protein sequence ID" value="MFH8252262.1"/>
    <property type="molecule type" value="Genomic_DNA"/>
</dbReference>
<evidence type="ECO:0000313" key="2">
    <source>
        <dbReference type="Proteomes" id="UP001610861"/>
    </source>
</evidence>
<dbReference type="RefSeq" id="WP_397557693.1">
    <property type="nucleotide sequence ID" value="NZ_JBIQWL010000008.1"/>
</dbReference>
<sequence>MTMMAEGSVHQLELVPLSEDAWRLCDRNVEEDDPASVVAYVEATADGVEVIWLHGRSGWSHFTELGDVLRAAAADLSPGGAFGRGHRPIEIPHFPPMPAATTG</sequence>
<gene>
    <name evidence="1" type="ORF">ACH3VR_17990</name>
</gene>
<evidence type="ECO:0000313" key="1">
    <source>
        <dbReference type="EMBL" id="MFH8252262.1"/>
    </source>
</evidence>